<dbReference type="SUPFAM" id="SSF46689">
    <property type="entry name" value="Homeodomain-like"/>
    <property type="match status" value="1"/>
</dbReference>
<dbReference type="Proteomes" id="UP000292372">
    <property type="component" value="Unassembled WGS sequence"/>
</dbReference>
<dbReference type="PROSITE" id="PS01124">
    <property type="entry name" value="HTH_ARAC_FAMILY_2"/>
    <property type="match status" value="1"/>
</dbReference>
<dbReference type="EMBL" id="SIRS01000005">
    <property type="protein sequence ID" value="TBN14553.1"/>
    <property type="molecule type" value="Genomic_DNA"/>
</dbReference>
<dbReference type="InterPro" id="IPR037923">
    <property type="entry name" value="HTH-like"/>
</dbReference>
<evidence type="ECO:0000256" key="1">
    <source>
        <dbReference type="ARBA" id="ARBA00023015"/>
    </source>
</evidence>
<keyword evidence="2" id="KW-0238">DNA-binding</keyword>
<dbReference type="GO" id="GO:0003700">
    <property type="term" value="F:DNA-binding transcription factor activity"/>
    <property type="evidence" value="ECO:0007669"/>
    <property type="project" value="InterPro"/>
</dbReference>
<dbReference type="AlphaFoldDB" id="A0A4Q9FLL0"/>
<dbReference type="Gene3D" id="1.10.10.60">
    <property type="entry name" value="Homeodomain-like"/>
    <property type="match status" value="2"/>
</dbReference>
<keyword evidence="6" id="KW-1185">Reference proteome</keyword>
<accession>A0A4Q9FLL0</accession>
<evidence type="ECO:0000256" key="3">
    <source>
        <dbReference type="ARBA" id="ARBA00023163"/>
    </source>
</evidence>
<evidence type="ECO:0000313" key="5">
    <source>
        <dbReference type="EMBL" id="TBN14553.1"/>
    </source>
</evidence>
<protein>
    <submittedName>
        <fullName evidence="5">AraC family transcriptional regulator</fullName>
    </submittedName>
</protein>
<comment type="caution">
    <text evidence="5">The sequence shown here is derived from an EMBL/GenBank/DDBJ whole genome shotgun (WGS) entry which is preliminary data.</text>
</comment>
<feature type="domain" description="HTH araC/xylS-type" evidence="4">
    <location>
        <begin position="235"/>
        <end position="334"/>
    </location>
</feature>
<dbReference type="PANTHER" id="PTHR43280">
    <property type="entry name" value="ARAC-FAMILY TRANSCRIPTIONAL REGULATOR"/>
    <property type="match status" value="1"/>
</dbReference>
<evidence type="ECO:0000313" key="6">
    <source>
        <dbReference type="Proteomes" id="UP000292372"/>
    </source>
</evidence>
<evidence type="ECO:0000259" key="4">
    <source>
        <dbReference type="PROSITE" id="PS01124"/>
    </source>
</evidence>
<dbReference type="GO" id="GO:0043565">
    <property type="term" value="F:sequence-specific DNA binding"/>
    <property type="evidence" value="ECO:0007669"/>
    <property type="project" value="InterPro"/>
</dbReference>
<dbReference type="SMART" id="SM00342">
    <property type="entry name" value="HTH_ARAC"/>
    <property type="match status" value="1"/>
</dbReference>
<sequence length="347" mass="40692">MKINIQQIEPYESGEIVYHADTCLPLIDAFDRKKLKFKALARHTYPGDRLDDNTLGLNSIGYWDANEPQDWGLDWHRNEGIEFHFLESGSMPYSQENKEVLLTPNHLTITRPWEVHKVGNPYIGMGKFYWVIIDLGVRRPHQEWVWPDWITLTEADLSRLTKFLRQNEKSILKTDQRVRDCFKRINMAVNTDEKGSNASRIRLLVNYLLILILDLLDNENIEFNESLTDSSRSVAYFLKELDKNLAENWTIGKMSRSAGVGLTRFTHHCKQLTNLTPMRYLTMCRLKMSKEILLKNENLTITEVAYMCGFSTSQYFSTVFRKHEKCSPNEYRELYSKKQSLTTYPEL</sequence>
<dbReference type="PANTHER" id="PTHR43280:SF2">
    <property type="entry name" value="HTH-TYPE TRANSCRIPTIONAL REGULATOR EXSA"/>
    <property type="match status" value="1"/>
</dbReference>
<dbReference type="PRINTS" id="PR00032">
    <property type="entry name" value="HTHARAC"/>
</dbReference>
<dbReference type="RefSeq" id="WP_130937675.1">
    <property type="nucleotide sequence ID" value="NZ_BMEE01000002.1"/>
</dbReference>
<dbReference type="SUPFAM" id="SSF51215">
    <property type="entry name" value="Regulatory protein AraC"/>
    <property type="match status" value="1"/>
</dbReference>
<keyword evidence="3" id="KW-0804">Transcription</keyword>
<evidence type="ECO:0000256" key="2">
    <source>
        <dbReference type="ARBA" id="ARBA00023125"/>
    </source>
</evidence>
<dbReference type="InterPro" id="IPR009057">
    <property type="entry name" value="Homeodomain-like_sf"/>
</dbReference>
<dbReference type="Pfam" id="PF12833">
    <property type="entry name" value="HTH_18"/>
    <property type="match status" value="1"/>
</dbReference>
<dbReference type="PROSITE" id="PS00041">
    <property type="entry name" value="HTH_ARAC_FAMILY_1"/>
    <property type="match status" value="1"/>
</dbReference>
<gene>
    <name evidence="5" type="ORF">EYD46_13360</name>
</gene>
<reference evidence="5 6" key="1">
    <citation type="journal article" date="2015" name="Int. J. Syst. Evol. Microbiol.">
        <title>Hyunsoonleella pacifica sp. nov., isolated from seawater of South Pacific Gyre.</title>
        <authorList>
            <person name="Gao X."/>
            <person name="Zhang Z."/>
            <person name="Dai X."/>
            <person name="Zhang X.H."/>
        </authorList>
    </citation>
    <scope>NUCLEOTIDE SEQUENCE [LARGE SCALE GENOMIC DNA]</scope>
    <source>
        <strain evidence="5 6">SW033</strain>
    </source>
</reference>
<dbReference type="InterPro" id="IPR018060">
    <property type="entry name" value="HTH_AraC"/>
</dbReference>
<dbReference type="InterPro" id="IPR020449">
    <property type="entry name" value="Tscrpt_reg_AraC-type_HTH"/>
</dbReference>
<dbReference type="InterPro" id="IPR018062">
    <property type="entry name" value="HTH_AraC-typ_CS"/>
</dbReference>
<dbReference type="OrthoDB" id="1157557at2"/>
<proteinExistence type="predicted"/>
<organism evidence="5 6">
    <name type="scientific">Hyunsoonleella pacifica</name>
    <dbReference type="NCBI Taxonomy" id="1080224"/>
    <lineage>
        <taxon>Bacteria</taxon>
        <taxon>Pseudomonadati</taxon>
        <taxon>Bacteroidota</taxon>
        <taxon>Flavobacteriia</taxon>
        <taxon>Flavobacteriales</taxon>
        <taxon>Flavobacteriaceae</taxon>
    </lineage>
</organism>
<name>A0A4Q9FLL0_9FLAO</name>
<keyword evidence="1" id="KW-0805">Transcription regulation</keyword>